<dbReference type="InterPro" id="IPR020422">
    <property type="entry name" value="TYR_PHOSPHATASE_DUAL_dom"/>
</dbReference>
<dbReference type="InterPro" id="IPR000387">
    <property type="entry name" value="Tyr_Pase_dom"/>
</dbReference>
<dbReference type="PROSITE" id="PS00383">
    <property type="entry name" value="TYR_PHOSPHATASE_1"/>
    <property type="match status" value="1"/>
</dbReference>
<reference evidence="8 9" key="1">
    <citation type="submission" date="2021-05" db="EMBL/GenBank/DDBJ databases">
        <authorList>
            <person name="Zahm M."/>
            <person name="Klopp C."/>
            <person name="Cabau C."/>
            <person name="Kuhl H."/>
            <person name="Suciu R."/>
            <person name="Ciorpac M."/>
            <person name="Holostenco D."/>
            <person name="Gessner J."/>
            <person name="Wuertz S."/>
            <person name="Hohne C."/>
            <person name="Stock M."/>
            <person name="Gislard M."/>
            <person name="Lluch J."/>
            <person name="Milhes M."/>
            <person name="Lampietro C."/>
            <person name="Lopez Roques C."/>
            <person name="Donnadieu C."/>
            <person name="Du K."/>
            <person name="Schartl M."/>
            <person name="Guiguen Y."/>
        </authorList>
    </citation>
    <scope>NUCLEOTIDE SEQUENCE [LARGE SCALE GENOMIC DNA]</scope>
    <source>
        <strain evidence="8">Hh-F2</strain>
        <tissue evidence="8">Blood</tissue>
    </source>
</reference>
<dbReference type="SUPFAM" id="SSF52821">
    <property type="entry name" value="Rhodanese/Cell cycle control phosphatase"/>
    <property type="match status" value="1"/>
</dbReference>
<dbReference type="PANTHER" id="PTHR10159">
    <property type="entry name" value="DUAL SPECIFICITY PROTEIN PHOSPHATASE"/>
    <property type="match status" value="1"/>
</dbReference>
<evidence type="ECO:0000313" key="9">
    <source>
        <dbReference type="Proteomes" id="UP001369086"/>
    </source>
</evidence>
<dbReference type="EMBL" id="JAHFZB010000057">
    <property type="protein sequence ID" value="KAK6466405.1"/>
    <property type="molecule type" value="Genomic_DNA"/>
</dbReference>
<evidence type="ECO:0000313" key="8">
    <source>
        <dbReference type="EMBL" id="KAK6466405.1"/>
    </source>
</evidence>
<evidence type="ECO:0000256" key="5">
    <source>
        <dbReference type="SAM" id="MobiDB-lite"/>
    </source>
</evidence>
<keyword evidence="9" id="KW-1185">Reference proteome</keyword>
<feature type="compositionally biased region" description="Basic and acidic residues" evidence="5">
    <location>
        <begin position="40"/>
        <end position="51"/>
    </location>
</feature>
<evidence type="ECO:0000256" key="1">
    <source>
        <dbReference type="ARBA" id="ARBA00008601"/>
    </source>
</evidence>
<feature type="compositionally biased region" description="Low complexity" evidence="5">
    <location>
        <begin position="24"/>
        <end position="34"/>
    </location>
</feature>
<dbReference type="InterPro" id="IPR000340">
    <property type="entry name" value="Dual-sp_phosphatase_cat-dom"/>
</dbReference>
<feature type="compositionally biased region" description="Gly residues" evidence="5">
    <location>
        <begin position="64"/>
        <end position="78"/>
    </location>
</feature>
<feature type="region of interest" description="Disordered" evidence="5">
    <location>
        <begin position="21"/>
        <end position="217"/>
    </location>
</feature>
<dbReference type="InterPro" id="IPR036873">
    <property type="entry name" value="Rhodanese-like_dom_sf"/>
</dbReference>
<comment type="caution">
    <text evidence="8">The sequence shown here is derived from an EMBL/GenBank/DDBJ whole genome shotgun (WGS) entry which is preliminary data.</text>
</comment>
<evidence type="ECO:0000256" key="4">
    <source>
        <dbReference type="ARBA" id="ARBA00022912"/>
    </source>
</evidence>
<protein>
    <recommendedName>
        <fullName evidence="2">protein-tyrosine-phosphatase</fullName>
        <ecNumber evidence="2">3.1.3.48</ecNumber>
    </recommendedName>
</protein>
<dbReference type="Gene3D" id="3.90.190.10">
    <property type="entry name" value="Protein tyrosine phosphatase superfamily"/>
    <property type="match status" value="1"/>
</dbReference>
<feature type="compositionally biased region" description="Polar residues" evidence="5">
    <location>
        <begin position="150"/>
        <end position="163"/>
    </location>
</feature>
<feature type="compositionally biased region" description="Pro residues" evidence="5">
    <location>
        <begin position="501"/>
        <end position="511"/>
    </location>
</feature>
<feature type="compositionally biased region" description="Low complexity" evidence="5">
    <location>
        <begin position="102"/>
        <end position="112"/>
    </location>
</feature>
<keyword evidence="3" id="KW-0378">Hydrolase</keyword>
<feature type="compositionally biased region" description="Basic and acidic residues" evidence="5">
    <location>
        <begin position="168"/>
        <end position="199"/>
    </location>
</feature>
<evidence type="ECO:0000256" key="3">
    <source>
        <dbReference type="ARBA" id="ARBA00022801"/>
    </source>
</evidence>
<feature type="compositionally biased region" description="Low complexity" evidence="5">
    <location>
        <begin position="201"/>
        <end position="217"/>
    </location>
</feature>
<organism evidence="8 9">
    <name type="scientific">Huso huso</name>
    <name type="common">Beluga</name>
    <name type="synonym">Acipenser huso</name>
    <dbReference type="NCBI Taxonomy" id="61971"/>
    <lineage>
        <taxon>Eukaryota</taxon>
        <taxon>Metazoa</taxon>
        <taxon>Chordata</taxon>
        <taxon>Craniata</taxon>
        <taxon>Vertebrata</taxon>
        <taxon>Euteleostomi</taxon>
        <taxon>Actinopterygii</taxon>
        <taxon>Chondrostei</taxon>
        <taxon>Acipenseriformes</taxon>
        <taxon>Acipenseridae</taxon>
        <taxon>Huso</taxon>
    </lineage>
</organism>
<dbReference type="Pfam" id="PF00782">
    <property type="entry name" value="DSPc"/>
    <property type="match status" value="1"/>
</dbReference>
<dbReference type="PROSITE" id="PS50054">
    <property type="entry name" value="TYR_PHOSPHATASE_DUAL"/>
    <property type="match status" value="1"/>
</dbReference>
<sequence>MPPSPLDERIVVLQRPKTLTLRLPHPSFPSAASSAPPPAPEKRRCSPELERLLPGQAVPVTPGRAGGRGEWAGGGGGALKEQGSNGSLPSGYRHTHTIDIKLSLGPGSRAGSSGAGGLSKGPGGARRRLSLHLDLNQQPEKPIGAEEGKSQSSRPKAPPTTSGHCRYRKEASSSKENSRPSRADPRTQNRSSRPRDRHPAPARASPSQDPSSSSSSRALELMHPLKCGCRGCWRLISCGEDGGGGGGSSPTSSFSCRPGWGGGRSGSGGSGVGAGLRLLGSCLSASVASSSSSVSTSHSCLLRPLDCVPCSGRVLGSPAALGKKLGGCLPCAPLSSRPPDSFRALQSCVGCNPSIKSVGSSCSFCSCDPIVTYDRQPRMSSKAGSRGAPDDDDYSVRTIWPEELAKKMTRSKAAQDQNSSSSNPLVLDCRNLAGYTRSHLQGAATHFTDAAGRRRLQQGKLAVLDFISPSGAANREGRDSLKRLWTKERIGYGEMADSSPSPSPSPSPSSPPLSSGPATPTAELKDAPYRPPVPTQSLHLMLNSLSKEQEELPFREGLVWSSDGDAPLPLTPDIENAALSPILPFLFLGNERDARDLERMLRLGIGFVVNVTTHLPLYHLDSGLLRYKRLPATDSSKQNLQQYFEEAFEFIEEAHQCGRGVLIHCQAGVSRSATLVIAYLMKHTLMTMTDAYKYVKGKRPVISPNLNFMGQLLEFENDLNSGVTPRILTPKLTGLETEV</sequence>
<feature type="region of interest" description="Disordered" evidence="5">
    <location>
        <begin position="493"/>
        <end position="535"/>
    </location>
</feature>
<gene>
    <name evidence="8" type="ORF">HHUSO_G36456</name>
</gene>
<dbReference type="InterPro" id="IPR008343">
    <property type="entry name" value="MKP"/>
</dbReference>
<dbReference type="SMART" id="SM00195">
    <property type="entry name" value="DSPc"/>
    <property type="match status" value="1"/>
</dbReference>
<dbReference type="EC" id="3.1.3.48" evidence="2"/>
<feature type="compositionally biased region" description="Gly residues" evidence="5">
    <location>
        <begin position="113"/>
        <end position="124"/>
    </location>
</feature>
<evidence type="ECO:0000259" key="7">
    <source>
        <dbReference type="PROSITE" id="PS50056"/>
    </source>
</evidence>
<name>A0ABR0Y2B5_HUSHU</name>
<evidence type="ECO:0000259" key="6">
    <source>
        <dbReference type="PROSITE" id="PS50054"/>
    </source>
</evidence>
<accession>A0ABR0Y2B5</accession>
<feature type="domain" description="Tyrosine specific protein phosphatases" evidence="7">
    <location>
        <begin position="642"/>
        <end position="700"/>
    </location>
</feature>
<proteinExistence type="inferred from homology"/>
<dbReference type="Gene3D" id="3.40.250.10">
    <property type="entry name" value="Rhodanese-like domain"/>
    <property type="match status" value="1"/>
</dbReference>
<comment type="similarity">
    <text evidence="1">Belongs to the protein-tyrosine phosphatase family. Non-receptor class dual specificity subfamily.</text>
</comment>
<dbReference type="PRINTS" id="PR01764">
    <property type="entry name" value="MAPKPHPHTASE"/>
</dbReference>
<dbReference type="SUPFAM" id="SSF52799">
    <property type="entry name" value="(Phosphotyrosine protein) phosphatases II"/>
    <property type="match status" value="1"/>
</dbReference>
<dbReference type="InterPro" id="IPR029021">
    <property type="entry name" value="Prot-tyrosine_phosphatase-like"/>
</dbReference>
<keyword evidence="4" id="KW-0904">Protein phosphatase</keyword>
<dbReference type="InterPro" id="IPR016130">
    <property type="entry name" value="Tyr_Pase_AS"/>
</dbReference>
<dbReference type="PANTHER" id="PTHR10159:SF314">
    <property type="entry name" value="PROTEIN-TYROSINE-PHOSPHATASE"/>
    <property type="match status" value="1"/>
</dbReference>
<dbReference type="PROSITE" id="PS50056">
    <property type="entry name" value="TYR_PHOSPHATASE_2"/>
    <property type="match status" value="1"/>
</dbReference>
<evidence type="ECO:0000256" key="2">
    <source>
        <dbReference type="ARBA" id="ARBA00013064"/>
    </source>
</evidence>
<dbReference type="Proteomes" id="UP001369086">
    <property type="component" value="Unassembled WGS sequence"/>
</dbReference>
<feature type="domain" description="Tyrosine-protein phosphatase" evidence="6">
    <location>
        <begin position="578"/>
        <end position="721"/>
    </location>
</feature>